<feature type="domain" description="Peptidase M15C" evidence="2">
    <location>
        <begin position="185"/>
        <end position="265"/>
    </location>
</feature>
<evidence type="ECO:0000259" key="2">
    <source>
        <dbReference type="Pfam" id="PF13539"/>
    </source>
</evidence>
<feature type="compositionally biased region" description="Pro residues" evidence="1">
    <location>
        <begin position="62"/>
        <end position="84"/>
    </location>
</feature>
<dbReference type="Proteomes" id="UP000653231">
    <property type="component" value="Unassembled WGS sequence"/>
</dbReference>
<evidence type="ECO:0000313" key="3">
    <source>
        <dbReference type="EMBL" id="MBD3145175.1"/>
    </source>
</evidence>
<gene>
    <name evidence="3" type="ORF">IEQ31_18530</name>
</gene>
<feature type="compositionally biased region" description="Low complexity" evidence="1">
    <location>
        <begin position="26"/>
        <end position="61"/>
    </location>
</feature>
<feature type="region of interest" description="Disordered" evidence="1">
    <location>
        <begin position="1"/>
        <end position="102"/>
    </location>
</feature>
<accession>A0ABR8L2J0</accession>
<keyword evidence="4" id="KW-1185">Reference proteome</keyword>
<reference evidence="3 4" key="1">
    <citation type="submission" date="2020-09" db="EMBL/GenBank/DDBJ databases">
        <title>Actinomycete isolated from the Camponotus japonicus Mayr.</title>
        <authorList>
            <person name="Gong X."/>
        </authorList>
    </citation>
    <scope>NUCLEOTIDE SEQUENCE [LARGE SCALE GENOMIC DNA]</scope>
    <source>
        <strain evidence="3 4">2C-HV3</strain>
    </source>
</reference>
<dbReference type="EMBL" id="JACXRZ010000013">
    <property type="protein sequence ID" value="MBD3145175.1"/>
    <property type="molecule type" value="Genomic_DNA"/>
</dbReference>
<dbReference type="InterPro" id="IPR039561">
    <property type="entry name" value="Peptidase_M15C"/>
</dbReference>
<feature type="compositionally biased region" description="Basic and acidic residues" evidence="1">
    <location>
        <begin position="87"/>
        <end position="98"/>
    </location>
</feature>
<dbReference type="SUPFAM" id="SSF55166">
    <property type="entry name" value="Hedgehog/DD-peptidase"/>
    <property type="match status" value="1"/>
</dbReference>
<evidence type="ECO:0000256" key="1">
    <source>
        <dbReference type="SAM" id="MobiDB-lite"/>
    </source>
</evidence>
<sequence length="269" mass="27955">MAALVGVTGCAGVGDAGASATARTRVSVPAPASPAPGSSTPAAPSAGPTSSVSATPSSAMPSPAPGSPAPGNGPAPSPSGPPPFSAKIEKVSRDDVRQSWRPGCPVPLSGLRKITMTYWGFDDQAHTGVLVINKKVAEDVASVFGKLYEMRYPIRRMVPVDVYKGSDNDSIDADNTSAFNCRNATGSGNWSNHAYGLAVDLNPRENPYVYANGSNAHRNADAFVDRPLKKPGVINSGDRVVRAFGQIGWGWGGSWSGAKDYQHFSENGR</sequence>
<name>A0ABR8L2J0_9ACTN</name>
<dbReference type="Gene3D" id="3.30.1380.10">
    <property type="match status" value="1"/>
</dbReference>
<evidence type="ECO:0000313" key="4">
    <source>
        <dbReference type="Proteomes" id="UP000653231"/>
    </source>
</evidence>
<protein>
    <submittedName>
        <fullName evidence="3">M15 family metallopeptidase</fullName>
    </submittedName>
</protein>
<comment type="caution">
    <text evidence="3">The sequence shown here is derived from an EMBL/GenBank/DDBJ whole genome shotgun (WGS) entry which is preliminary data.</text>
</comment>
<dbReference type="Pfam" id="PF13539">
    <property type="entry name" value="Peptidase_M15_4"/>
    <property type="match status" value="1"/>
</dbReference>
<dbReference type="InterPro" id="IPR009045">
    <property type="entry name" value="Zn_M74/Hedgehog-like"/>
</dbReference>
<proteinExistence type="predicted"/>
<organism evidence="3 4">
    <name type="scientific">Microbispora bryophytorum subsp. camponoti</name>
    <dbReference type="NCBI Taxonomy" id="1677852"/>
    <lineage>
        <taxon>Bacteria</taxon>
        <taxon>Bacillati</taxon>
        <taxon>Actinomycetota</taxon>
        <taxon>Actinomycetes</taxon>
        <taxon>Streptosporangiales</taxon>
        <taxon>Streptosporangiaceae</taxon>
        <taxon>Microbispora</taxon>
    </lineage>
</organism>